<dbReference type="GO" id="GO:0006289">
    <property type="term" value="P:nucleotide-excision repair"/>
    <property type="evidence" value="ECO:0007669"/>
    <property type="project" value="TreeGrafter"/>
</dbReference>
<keyword evidence="1" id="KW-0547">Nucleotide-binding</keyword>
<dbReference type="Pfam" id="PF00270">
    <property type="entry name" value="DEAD"/>
    <property type="match status" value="1"/>
</dbReference>
<feature type="region of interest" description="Disordered" evidence="3">
    <location>
        <begin position="537"/>
        <end position="557"/>
    </location>
</feature>
<evidence type="ECO:0000259" key="4">
    <source>
        <dbReference type="PROSITE" id="PS51192"/>
    </source>
</evidence>
<dbReference type="NCBIfam" id="NF041067">
    <property type="entry name" value="DpdJ"/>
    <property type="match status" value="1"/>
</dbReference>
<dbReference type="PROSITE" id="PS51192">
    <property type="entry name" value="HELICASE_ATP_BIND_1"/>
    <property type="match status" value="1"/>
</dbReference>
<protein>
    <submittedName>
        <fullName evidence="6">Helicase-like protein</fullName>
    </submittedName>
</protein>
<keyword evidence="6" id="KW-0378">Hydrolase</keyword>
<feature type="domain" description="Helicase C-terminal" evidence="5">
    <location>
        <begin position="480"/>
        <end position="676"/>
    </location>
</feature>
<evidence type="ECO:0000256" key="1">
    <source>
        <dbReference type="ARBA" id="ARBA00022741"/>
    </source>
</evidence>
<dbReference type="PANTHER" id="PTHR47957:SF3">
    <property type="entry name" value="ATP-DEPENDENT HELICASE HRQ1"/>
    <property type="match status" value="1"/>
</dbReference>
<dbReference type="EMBL" id="RKQG01000001">
    <property type="protein sequence ID" value="RPE31822.1"/>
    <property type="molecule type" value="Genomic_DNA"/>
</dbReference>
<dbReference type="InterPro" id="IPR011545">
    <property type="entry name" value="DEAD/DEAH_box_helicase_dom"/>
</dbReference>
<dbReference type="Proteomes" id="UP000266906">
    <property type="component" value="Unassembled WGS sequence"/>
</dbReference>
<dbReference type="GO" id="GO:0005524">
    <property type="term" value="F:ATP binding"/>
    <property type="evidence" value="ECO:0007669"/>
    <property type="project" value="UniProtKB-KW"/>
</dbReference>
<dbReference type="PANTHER" id="PTHR47957">
    <property type="entry name" value="ATP-DEPENDENT HELICASE HRQ1"/>
    <property type="match status" value="1"/>
</dbReference>
<keyword evidence="7" id="KW-1185">Reference proteome</keyword>
<evidence type="ECO:0000313" key="6">
    <source>
        <dbReference type="EMBL" id="RPE31822.1"/>
    </source>
</evidence>
<dbReference type="SMART" id="SM00487">
    <property type="entry name" value="DEXDc"/>
    <property type="match status" value="1"/>
</dbReference>
<evidence type="ECO:0000256" key="2">
    <source>
        <dbReference type="ARBA" id="ARBA00022840"/>
    </source>
</evidence>
<dbReference type="GO" id="GO:0043138">
    <property type="term" value="F:3'-5' DNA helicase activity"/>
    <property type="evidence" value="ECO:0007669"/>
    <property type="project" value="TreeGrafter"/>
</dbReference>
<sequence>MVDAIEAEILELLESREDPLLSWGVVDGGFTYAELCNHVGNVLSAHQDPTSPEDVIDELRQKGMLYEDHSIGQPRWRTRNGEGLRLLARMRQIFPNGGQNPQDAWRQGTSLVADFRYARRARAYPKRDRARQEAVDGLEGASEVYRRVVDAMTLRGSKHAELSGFQVRATRQVLTALREKISTATVVGAGTGSGKTMAFYLPAFAHLAALRDASSWTRALAVYPRNELLKDQLNTAFVTACRLDQLWRETNKRPMTIGVLNKDTPNKSANILDKRSYYASWTRGPRGFRCPQFTCPGDGYSPCGGDLFWSEKDIRADVELLTCGTCNRGFDNTVLVLTRKRMGTRPPDLLFTTTEGLNRGLSNLALRKLFGIDVAKKPRLMLLDEIHTYSGTTGAQAAMVLRRWHHALQSPVTFVGLSATLSNPVRHMADLTGVEDGLVTNIEPAPEEMEYEGAEYLVALRSDPTSGASVLSTTIQTAMLLPRILDSPSSRLSKGLLGTKAFVFTDDLDVTNRLFFYLLDAEGQRYRNRKREQFKEPLAALRAPGQHNPSDKRRAGQSWDLPLDLGHPLNHKGLTVSRTTSQDSGVDAESQLVVATASLEVGFDDPAVGAVLQHKAPRGVAPFLQRKGRAGRNRGMRPYTVVVLSDYGRDRAAYEAWDTLFDPVLPELVLPIRNRAVLRMQATLAMLDWLAEQLRPKHPYAHMWRDLKGLTDPKYPDNRKVQQTAADVLELLLHDQALQRSLRLWVEGALQISEKLAAEILWHPPRPVVLAAVPALLRRLRSEWAVASSDMLITGKDVMGGTPLPDFFPENLFSELALPEGQVTVPSQSNKPQEREKNAMGMAQMLREFAPGRVSRRFATHILEHRHWIPIPFDQRETVVALDSVLELHHREEVATVEIEGTPTAIPVVRPDQVALSLAPGDLKDSSNAVMVWRSEFLERGRGLVARIPSSDLIGRILPEARFFLHAQNSHVEVRRVAIESEANLLFSPNNEARVTTRFSLDGEQIGLGAVYDVDGLRLKVNLPQEFSPPEEVDASLRSAWFQYLMTSDEALLEQANKFQLEWLHQTVECMLLMSAVTSGTSLPEAYQKVRNSFAARLSETLHAMFRSPDVEDTGNTTITRVGGRLNALLSDQKVINRLDHLTEQVWNPDPERFHSWLRQRVLATLGQAALWAARDICPEHDPDGIIVDVEPGYSPDGNPRRDEVWLTESSVGGGGFIEALASRVRPDPRRFLRLVSRALQPSSTELLDAHLRRIVRYITTNSDWSDLVSDYRGSATQEKRVANLNRIRAQLRTSGIQGAEQTVVSGLANRLLRPGSNSQTDQALRTIVDEWEAAEKRLGLEISPRTWAYLMRDRQDLAPGLSLAAGAGERQRIDAVQSLLWPRGWAVRANALQSWNPYADNLPAAADLVRGLFTATAETIDVTLPGADGLVRTRLADHGSAQLAARPEDAAALANMLVDLSVHAVETDFLQVHPRIVEIDHRPDGSIVASLELAEVAA</sequence>
<dbReference type="GO" id="GO:0003676">
    <property type="term" value="F:nucleic acid binding"/>
    <property type="evidence" value="ECO:0007669"/>
    <property type="project" value="InterPro"/>
</dbReference>
<reference evidence="6 7" key="1">
    <citation type="submission" date="2018-11" db="EMBL/GenBank/DDBJ databases">
        <title>Sequencing the genomes of 1000 actinobacteria strains.</title>
        <authorList>
            <person name="Klenk H.-P."/>
        </authorList>
    </citation>
    <scope>NUCLEOTIDE SEQUENCE [LARGE SCALE GENOMIC DNA]</scope>
    <source>
        <strain evidence="6 7">DSM 44781</strain>
    </source>
</reference>
<feature type="domain" description="Helicase ATP-binding" evidence="4">
    <location>
        <begin position="176"/>
        <end position="439"/>
    </location>
</feature>
<evidence type="ECO:0000313" key="7">
    <source>
        <dbReference type="Proteomes" id="UP000266906"/>
    </source>
</evidence>
<organism evidence="6 7">
    <name type="scientific">Kitasatospora cineracea</name>
    <dbReference type="NCBI Taxonomy" id="88074"/>
    <lineage>
        <taxon>Bacteria</taxon>
        <taxon>Bacillati</taxon>
        <taxon>Actinomycetota</taxon>
        <taxon>Actinomycetes</taxon>
        <taxon>Kitasatosporales</taxon>
        <taxon>Streptomycetaceae</taxon>
        <taxon>Kitasatospora</taxon>
    </lineage>
</organism>
<dbReference type="InterPro" id="IPR014001">
    <property type="entry name" value="Helicase_ATP-bd"/>
</dbReference>
<dbReference type="SUPFAM" id="SSF52540">
    <property type="entry name" value="P-loop containing nucleoside triphosphate hydrolases"/>
    <property type="match status" value="1"/>
</dbReference>
<dbReference type="InterPro" id="IPR001650">
    <property type="entry name" value="Helicase_C-like"/>
</dbReference>
<comment type="caution">
    <text evidence="6">The sequence shown here is derived from an EMBL/GenBank/DDBJ whole genome shotgun (WGS) entry which is preliminary data.</text>
</comment>
<dbReference type="Gene3D" id="3.40.50.300">
    <property type="entry name" value="P-loop containing nucleotide triphosphate hydrolases"/>
    <property type="match status" value="2"/>
</dbReference>
<dbReference type="RefSeq" id="WP_123816959.1">
    <property type="nucleotide sequence ID" value="NZ_RKQG01000001.1"/>
</dbReference>
<evidence type="ECO:0000256" key="3">
    <source>
        <dbReference type="SAM" id="MobiDB-lite"/>
    </source>
</evidence>
<keyword evidence="6" id="KW-0347">Helicase</keyword>
<name>A0A3N4REU1_9ACTN</name>
<dbReference type="PROSITE" id="PS51194">
    <property type="entry name" value="HELICASE_CTER"/>
    <property type="match status" value="1"/>
</dbReference>
<dbReference type="GO" id="GO:0036297">
    <property type="term" value="P:interstrand cross-link repair"/>
    <property type="evidence" value="ECO:0007669"/>
    <property type="project" value="TreeGrafter"/>
</dbReference>
<keyword evidence="2" id="KW-0067">ATP-binding</keyword>
<accession>A0A3N4REU1</accession>
<proteinExistence type="predicted"/>
<gene>
    <name evidence="6" type="ORF">EDD38_0059</name>
</gene>
<evidence type="ECO:0000259" key="5">
    <source>
        <dbReference type="PROSITE" id="PS51194"/>
    </source>
</evidence>
<dbReference type="InterPro" id="IPR027417">
    <property type="entry name" value="P-loop_NTPase"/>
</dbReference>